<evidence type="ECO:0000256" key="7">
    <source>
        <dbReference type="PIRNR" id="PIRNR000077"/>
    </source>
</evidence>
<dbReference type="PANTHER" id="PTHR45663:SF11">
    <property type="entry name" value="GEO12009P1"/>
    <property type="match status" value="1"/>
</dbReference>
<dbReference type="InterPro" id="IPR005746">
    <property type="entry name" value="Thioredoxin"/>
</dbReference>
<dbReference type="PRINTS" id="PR00421">
    <property type="entry name" value="THIOREDOXIN"/>
</dbReference>
<feature type="site" description="Contributes to redox potential value" evidence="8">
    <location>
        <position position="32"/>
    </location>
</feature>
<evidence type="ECO:0000313" key="12">
    <source>
        <dbReference type="Proteomes" id="UP000070457"/>
    </source>
</evidence>
<dbReference type="EMBL" id="JYNZ01000003">
    <property type="protein sequence ID" value="KXK27058.1"/>
    <property type="molecule type" value="Genomic_DNA"/>
</dbReference>
<name>A0A136LZI1_9BACT</name>
<evidence type="ECO:0000256" key="8">
    <source>
        <dbReference type="PIRSR" id="PIRSR000077-1"/>
    </source>
</evidence>
<evidence type="ECO:0000256" key="3">
    <source>
        <dbReference type="ARBA" id="ARBA00022982"/>
    </source>
</evidence>
<dbReference type="GO" id="GO:0045454">
    <property type="term" value="P:cell redox homeostasis"/>
    <property type="evidence" value="ECO:0007669"/>
    <property type="project" value="TreeGrafter"/>
</dbReference>
<evidence type="ECO:0000256" key="4">
    <source>
        <dbReference type="ARBA" id="ARBA00023157"/>
    </source>
</evidence>
<feature type="site" description="Deprotonates C-terminal active site Cys" evidence="8">
    <location>
        <position position="24"/>
    </location>
</feature>
<dbReference type="InterPro" id="IPR013766">
    <property type="entry name" value="Thioredoxin_domain"/>
</dbReference>
<organism evidence="11 12">
    <name type="scientific">candidate division WS6 bacterium OLB20</name>
    <dbReference type="NCBI Taxonomy" id="1617426"/>
    <lineage>
        <taxon>Bacteria</taxon>
        <taxon>Candidatus Dojkabacteria</taxon>
    </lineage>
</organism>
<dbReference type="STRING" id="1617426.TR69_WS6001001084"/>
<dbReference type="NCBIfam" id="TIGR01068">
    <property type="entry name" value="thioredoxin"/>
    <property type="match status" value="1"/>
</dbReference>
<dbReference type="InterPro" id="IPR036249">
    <property type="entry name" value="Thioredoxin-like_sf"/>
</dbReference>
<keyword evidence="5 9" id="KW-0676">Redox-active center</keyword>
<dbReference type="AlphaFoldDB" id="A0A136LZI1"/>
<dbReference type="SUPFAM" id="SSF52833">
    <property type="entry name" value="Thioredoxin-like"/>
    <property type="match status" value="1"/>
</dbReference>
<dbReference type="GO" id="GO:0005829">
    <property type="term" value="C:cytosol"/>
    <property type="evidence" value="ECO:0007669"/>
    <property type="project" value="TreeGrafter"/>
</dbReference>
<gene>
    <name evidence="11" type="primary">trxA_1</name>
    <name evidence="11" type="ORF">TR69_WS6001001084</name>
</gene>
<feature type="active site" description="Nucleophile" evidence="8">
    <location>
        <position position="33"/>
    </location>
</feature>
<feature type="disulfide bond" description="Redox-active" evidence="9">
    <location>
        <begin position="30"/>
        <end position="33"/>
    </location>
</feature>
<dbReference type="PATRIC" id="fig|1617426.3.peg.1071"/>
<dbReference type="CDD" id="cd02947">
    <property type="entry name" value="TRX_family"/>
    <property type="match status" value="1"/>
</dbReference>
<proteinExistence type="inferred from homology"/>
<feature type="active site" description="Nucleophile" evidence="8">
    <location>
        <position position="30"/>
    </location>
</feature>
<keyword evidence="2" id="KW-0813">Transport</keyword>
<evidence type="ECO:0000256" key="5">
    <source>
        <dbReference type="ARBA" id="ARBA00023284"/>
    </source>
</evidence>
<dbReference type="Gene3D" id="3.40.30.10">
    <property type="entry name" value="Glutaredoxin"/>
    <property type="match status" value="1"/>
</dbReference>
<evidence type="ECO:0000256" key="9">
    <source>
        <dbReference type="PIRSR" id="PIRSR000077-4"/>
    </source>
</evidence>
<dbReference type="Proteomes" id="UP000070457">
    <property type="component" value="Unassembled WGS sequence"/>
</dbReference>
<reference evidence="11 12" key="1">
    <citation type="submission" date="2015-02" db="EMBL/GenBank/DDBJ databases">
        <title>Improved understanding of the partial-nitritation anammox process through 23 genomes representing the majority of the microbial community.</title>
        <authorList>
            <person name="Speth D.R."/>
            <person name="In T Zandt M."/>
            <person name="Guerrero Cruz S."/>
            <person name="Jetten M.S."/>
            <person name="Dutilh B.E."/>
        </authorList>
    </citation>
    <scope>NUCLEOTIDE SEQUENCE [LARGE SCALE GENOMIC DNA]</scope>
    <source>
        <strain evidence="11">OLB20</strain>
    </source>
</reference>
<evidence type="ECO:0000313" key="11">
    <source>
        <dbReference type="EMBL" id="KXK27058.1"/>
    </source>
</evidence>
<comment type="caution">
    <text evidence="11">The sequence shown here is derived from an EMBL/GenBank/DDBJ whole genome shotgun (WGS) entry which is preliminary data.</text>
</comment>
<evidence type="ECO:0000256" key="2">
    <source>
        <dbReference type="ARBA" id="ARBA00022448"/>
    </source>
</evidence>
<dbReference type="PANTHER" id="PTHR45663">
    <property type="entry name" value="GEO12009P1"/>
    <property type="match status" value="1"/>
</dbReference>
<dbReference type="PROSITE" id="PS00194">
    <property type="entry name" value="THIOREDOXIN_1"/>
    <property type="match status" value="1"/>
</dbReference>
<evidence type="ECO:0000256" key="6">
    <source>
        <dbReference type="NCBIfam" id="TIGR01068"/>
    </source>
</evidence>
<keyword evidence="4 9" id="KW-1015">Disulfide bond</keyword>
<accession>A0A136LZI1</accession>
<evidence type="ECO:0000259" key="10">
    <source>
        <dbReference type="PROSITE" id="PS51352"/>
    </source>
</evidence>
<dbReference type="InterPro" id="IPR017937">
    <property type="entry name" value="Thioredoxin_CS"/>
</dbReference>
<dbReference type="GO" id="GO:0015035">
    <property type="term" value="F:protein-disulfide reductase activity"/>
    <property type="evidence" value="ECO:0007669"/>
    <property type="project" value="UniProtKB-UniRule"/>
</dbReference>
<keyword evidence="3" id="KW-0249">Electron transport</keyword>
<feature type="domain" description="Thioredoxin" evidence="10">
    <location>
        <begin position="1"/>
        <end position="108"/>
    </location>
</feature>
<dbReference type="PIRSF" id="PIRSF000077">
    <property type="entry name" value="Thioredoxin"/>
    <property type="match status" value="1"/>
</dbReference>
<dbReference type="Pfam" id="PF00085">
    <property type="entry name" value="Thioredoxin"/>
    <property type="match status" value="1"/>
</dbReference>
<sequence>MGQPITDQDFQAEVLEFDGVTIVDFWAEWCGPCRVQGPIIDAIAERYSNNPKVRIFKLNVDENPETQSQYHVMSIPTLIFYKGGDAVETMVGLRPEEDIEDKLKELLEE</sequence>
<dbReference type="PROSITE" id="PS51352">
    <property type="entry name" value="THIOREDOXIN_2"/>
    <property type="match status" value="1"/>
</dbReference>
<comment type="similarity">
    <text evidence="1 7">Belongs to the thioredoxin family.</text>
</comment>
<evidence type="ECO:0000256" key="1">
    <source>
        <dbReference type="ARBA" id="ARBA00008987"/>
    </source>
</evidence>
<feature type="site" description="Contributes to redox potential value" evidence="8">
    <location>
        <position position="31"/>
    </location>
</feature>
<protein>
    <recommendedName>
        <fullName evidence="6 7">Thioredoxin</fullName>
    </recommendedName>
</protein>
<dbReference type="FunFam" id="3.40.30.10:FF:000001">
    <property type="entry name" value="Thioredoxin"/>
    <property type="match status" value="1"/>
</dbReference>